<feature type="region of interest" description="Disordered" evidence="9">
    <location>
        <begin position="267"/>
        <end position="286"/>
    </location>
</feature>
<feature type="transmembrane region" description="Helical" evidence="8">
    <location>
        <begin position="488"/>
        <end position="505"/>
    </location>
</feature>
<dbReference type="GO" id="GO:0005886">
    <property type="term" value="C:plasma membrane"/>
    <property type="evidence" value="ECO:0007669"/>
    <property type="project" value="UniProtKB-SubCell"/>
</dbReference>
<evidence type="ECO:0000313" key="12">
    <source>
        <dbReference type="Proteomes" id="UP000293671"/>
    </source>
</evidence>
<keyword evidence="6 8" id="KW-1133">Transmembrane helix</keyword>
<feature type="transmembrane region" description="Helical" evidence="8">
    <location>
        <begin position="394"/>
        <end position="416"/>
    </location>
</feature>
<dbReference type="EMBL" id="SHKP01000007">
    <property type="protein sequence ID" value="RZT95292.1"/>
    <property type="molecule type" value="Genomic_DNA"/>
</dbReference>
<comment type="caution">
    <text evidence="11">The sequence shown here is derived from an EMBL/GenBank/DDBJ whole genome shotgun (WGS) entry which is preliminary data.</text>
</comment>
<proteinExistence type="inferred from homology"/>
<feature type="transmembrane region" description="Helical" evidence="8">
    <location>
        <begin position="422"/>
        <end position="444"/>
    </location>
</feature>
<dbReference type="InterPro" id="IPR000515">
    <property type="entry name" value="MetI-like"/>
</dbReference>
<gene>
    <name evidence="11" type="ORF">EV670_3043</name>
</gene>
<accession>A0A4Q7VGW0</accession>
<dbReference type="SUPFAM" id="SSF161098">
    <property type="entry name" value="MetI-like"/>
    <property type="match status" value="2"/>
</dbReference>
<feature type="transmembrane region" description="Helical" evidence="8">
    <location>
        <begin position="138"/>
        <end position="157"/>
    </location>
</feature>
<feature type="transmembrane region" description="Helical" evidence="8">
    <location>
        <begin position="538"/>
        <end position="557"/>
    </location>
</feature>
<evidence type="ECO:0000256" key="2">
    <source>
        <dbReference type="ARBA" id="ARBA00022448"/>
    </source>
</evidence>
<comment type="similarity">
    <text evidence="8">Belongs to the binding-protein-dependent transport system permease family.</text>
</comment>
<reference evidence="11 12" key="1">
    <citation type="submission" date="2019-02" db="EMBL/GenBank/DDBJ databases">
        <title>Genomic Encyclopedia of Type Strains, Phase IV (KMG-IV): sequencing the most valuable type-strain genomes for metagenomic binning, comparative biology and taxonomic classification.</title>
        <authorList>
            <person name="Goeker M."/>
        </authorList>
    </citation>
    <scope>NUCLEOTIDE SEQUENCE [LARGE SCALE GENOMIC DNA]</scope>
    <source>
        <strain evidence="11 12">DSM 19570</strain>
    </source>
</reference>
<evidence type="ECO:0000256" key="7">
    <source>
        <dbReference type="ARBA" id="ARBA00023136"/>
    </source>
</evidence>
<dbReference type="Pfam" id="PF00528">
    <property type="entry name" value="BPD_transp_1"/>
    <property type="match status" value="2"/>
</dbReference>
<dbReference type="InterPro" id="IPR035906">
    <property type="entry name" value="MetI-like_sf"/>
</dbReference>
<dbReference type="FunFam" id="1.10.3720.10:FF:000088">
    <property type="entry name" value="Iron(III) ABC transporter, permease protein"/>
    <property type="match status" value="1"/>
</dbReference>
<dbReference type="AlphaFoldDB" id="A0A4Q7VGW0"/>
<evidence type="ECO:0000259" key="10">
    <source>
        <dbReference type="PROSITE" id="PS50928"/>
    </source>
</evidence>
<dbReference type="CDD" id="cd06261">
    <property type="entry name" value="TM_PBP2"/>
    <property type="match status" value="2"/>
</dbReference>
<feature type="transmembrane region" description="Helical" evidence="8">
    <location>
        <begin position="236"/>
        <end position="255"/>
    </location>
</feature>
<keyword evidence="3" id="KW-1003">Cell membrane</keyword>
<organism evidence="11 12">
    <name type="scientific">Rivibacter subsaxonicus</name>
    <dbReference type="NCBI Taxonomy" id="457575"/>
    <lineage>
        <taxon>Bacteria</taxon>
        <taxon>Pseudomonadati</taxon>
        <taxon>Pseudomonadota</taxon>
        <taxon>Betaproteobacteria</taxon>
        <taxon>Burkholderiales</taxon>
        <taxon>Rivibacter</taxon>
    </lineage>
</organism>
<feature type="domain" description="ABC transmembrane type-1" evidence="10">
    <location>
        <begin position="351"/>
        <end position="556"/>
    </location>
</feature>
<sequence length="563" mass="58990">MLRHLDLRLLAMALCALLALPVLAIGLAWLSPQASSWELLQHLVSTVLPGYALNSMLLVLGVALGVALLGGATAAAVALFEFPGRRHFEWALLLPLAMPAYVLAYAMTDFLQYSGPLQGGLRAAFGFKGPLWPDVRSLPGAVLLFTLALYPYVYLLTRAALAERGVHLMEAARMLGAPLARRIREVALPLARPAIAAGVALAMMETLADYGVGSFFGLSTFTTGIYKAWLVADDRIAAAQLATVLLLVVGVLLAAERRAQTRLRFSGTRGGGRVAPTEAGRGGQVAPSREGSLVPLHGAAAAGALALCALPVLLGFVLPVGILLRAVLIEAAHGGPEGLGGLPWDRFIGWAWTSLRLATIAAVLAVALALLLGSVLRQPRHDRRAAAAGWLARVVSLGYAVPGAVIAVGLLLPVGWFQQAGAPGAALLTALFTGTAFGLVYAYLVRFSAVALQSVEAGYTRIPASFDDSARLLGAGPGRLFAGVHLPLLRRSALAAGLLVFVDVMKELPATLMLRPFNSDTLAVVAYNLARDERLAEAALPSIAIVVVGLAPVLLLSRAMRSR</sequence>
<evidence type="ECO:0000256" key="9">
    <source>
        <dbReference type="SAM" id="MobiDB-lite"/>
    </source>
</evidence>
<dbReference type="GO" id="GO:0055085">
    <property type="term" value="P:transmembrane transport"/>
    <property type="evidence" value="ECO:0007669"/>
    <property type="project" value="InterPro"/>
</dbReference>
<evidence type="ECO:0000256" key="3">
    <source>
        <dbReference type="ARBA" id="ARBA00022475"/>
    </source>
</evidence>
<name>A0A4Q7VGW0_9BURK</name>
<dbReference type="PANTHER" id="PTHR43357:SF3">
    <property type="entry name" value="FE(3+)-TRANSPORT SYSTEM PERMEASE PROTEIN FBPB 2"/>
    <property type="match status" value="1"/>
</dbReference>
<feature type="domain" description="ABC transmembrane type-1" evidence="10">
    <location>
        <begin position="52"/>
        <end position="254"/>
    </location>
</feature>
<feature type="transmembrane region" description="Helical" evidence="8">
    <location>
        <begin position="299"/>
        <end position="327"/>
    </location>
</feature>
<keyword evidence="12" id="KW-1185">Reference proteome</keyword>
<keyword evidence="5 8" id="KW-0812">Transmembrane</keyword>
<evidence type="ECO:0000256" key="1">
    <source>
        <dbReference type="ARBA" id="ARBA00004429"/>
    </source>
</evidence>
<dbReference type="RefSeq" id="WP_130433585.1">
    <property type="nucleotide sequence ID" value="NZ_SHKP01000007.1"/>
</dbReference>
<dbReference type="PANTHER" id="PTHR43357">
    <property type="entry name" value="INNER MEMBRANE ABC TRANSPORTER PERMEASE PROTEIN YDCV"/>
    <property type="match status" value="1"/>
</dbReference>
<feature type="transmembrane region" description="Helical" evidence="8">
    <location>
        <begin position="48"/>
        <end position="78"/>
    </location>
</feature>
<protein>
    <submittedName>
        <fullName evidence="11">Iron(III) transport system permease protein</fullName>
    </submittedName>
</protein>
<feature type="transmembrane region" description="Helical" evidence="8">
    <location>
        <begin position="90"/>
        <end position="108"/>
    </location>
</feature>
<dbReference type="Proteomes" id="UP000293671">
    <property type="component" value="Unassembled WGS sequence"/>
</dbReference>
<dbReference type="OrthoDB" id="9790211at2"/>
<evidence type="ECO:0000313" key="11">
    <source>
        <dbReference type="EMBL" id="RZT95292.1"/>
    </source>
</evidence>
<feature type="transmembrane region" description="Helical" evidence="8">
    <location>
        <begin position="210"/>
        <end position="230"/>
    </location>
</feature>
<keyword evidence="4" id="KW-0997">Cell inner membrane</keyword>
<dbReference type="Gene3D" id="1.10.3720.10">
    <property type="entry name" value="MetI-like"/>
    <property type="match status" value="2"/>
</dbReference>
<dbReference type="PROSITE" id="PS50928">
    <property type="entry name" value="ABC_TM1"/>
    <property type="match status" value="2"/>
</dbReference>
<evidence type="ECO:0000256" key="5">
    <source>
        <dbReference type="ARBA" id="ARBA00022692"/>
    </source>
</evidence>
<feature type="transmembrane region" description="Helical" evidence="8">
    <location>
        <begin position="347"/>
        <end position="373"/>
    </location>
</feature>
<keyword evidence="7 8" id="KW-0472">Membrane</keyword>
<keyword evidence="2 8" id="KW-0813">Transport</keyword>
<evidence type="ECO:0000256" key="6">
    <source>
        <dbReference type="ARBA" id="ARBA00022989"/>
    </source>
</evidence>
<evidence type="ECO:0000256" key="4">
    <source>
        <dbReference type="ARBA" id="ARBA00022519"/>
    </source>
</evidence>
<evidence type="ECO:0000256" key="8">
    <source>
        <dbReference type="RuleBase" id="RU363032"/>
    </source>
</evidence>
<comment type="subcellular location">
    <subcellularLocation>
        <location evidence="1">Cell inner membrane</location>
        <topology evidence="1">Multi-pass membrane protein</topology>
    </subcellularLocation>
    <subcellularLocation>
        <location evidence="8">Cell membrane</location>
        <topology evidence="8">Multi-pass membrane protein</topology>
    </subcellularLocation>
</comment>